<accession>A0A1I1KIQ7</accession>
<dbReference type="OrthoDB" id="321830at2"/>
<evidence type="ECO:0000256" key="1">
    <source>
        <dbReference type="ARBA" id="ARBA00004141"/>
    </source>
</evidence>
<dbReference type="PANTHER" id="PTHR32322:SF9">
    <property type="entry name" value="AMINO-ACID METABOLITE EFFLUX PUMP-RELATED"/>
    <property type="match status" value="1"/>
</dbReference>
<organism evidence="7 8">
    <name type="scientific">Pseudoalteromonas denitrificans DSM 6059</name>
    <dbReference type="NCBI Taxonomy" id="1123010"/>
    <lineage>
        <taxon>Bacteria</taxon>
        <taxon>Pseudomonadati</taxon>
        <taxon>Pseudomonadota</taxon>
        <taxon>Gammaproteobacteria</taxon>
        <taxon>Alteromonadales</taxon>
        <taxon>Pseudoalteromonadaceae</taxon>
        <taxon>Pseudoalteromonas</taxon>
    </lineage>
</organism>
<evidence type="ECO:0000256" key="2">
    <source>
        <dbReference type="ARBA" id="ARBA00022692"/>
    </source>
</evidence>
<reference evidence="7 8" key="1">
    <citation type="submission" date="2016-10" db="EMBL/GenBank/DDBJ databases">
        <authorList>
            <person name="de Groot N.N."/>
        </authorList>
    </citation>
    <scope>NUCLEOTIDE SEQUENCE [LARGE SCALE GENOMIC DNA]</scope>
    <source>
        <strain evidence="7 8">DSM 6059</strain>
    </source>
</reference>
<dbReference type="PANTHER" id="PTHR32322">
    <property type="entry name" value="INNER MEMBRANE TRANSPORTER"/>
    <property type="match status" value="1"/>
</dbReference>
<dbReference type="STRING" id="1123010.SAMN02745724_02076"/>
<evidence type="ECO:0000313" key="7">
    <source>
        <dbReference type="EMBL" id="SFC60687.1"/>
    </source>
</evidence>
<gene>
    <name evidence="7" type="ORF">SAMN02745724_02076</name>
</gene>
<dbReference type="RefSeq" id="WP_091983407.1">
    <property type="nucleotide sequence ID" value="NZ_FOLO01000013.1"/>
</dbReference>
<dbReference type="InterPro" id="IPR050638">
    <property type="entry name" value="AA-Vitamin_Transporters"/>
</dbReference>
<keyword evidence="3 5" id="KW-1133">Transmembrane helix</keyword>
<sequence>MSLYPIKIIISTVCALIAFAGNSVLCRIALGQNLIDAASFTNIRLLSGIVTLMLIVLVKKKHILTQSKGSWLASCMLFVYAIAFSYGYISLDTGVGALILFGSVQITLIFVNVTSGNKLHYSEWLGLSTAFVGFVYLIFPSLTSPTISGMAIMALSGVAWAFYTLLGRSSQNPLSDTAYNFLRTLPFILFMFLLSFKSTTISQEGIVLAVLSGALASGIGYVIWYIALNELSISQAGVVQLFVPVIAAIGGVLFAQEQITLRLFISSVLVLGGILIVILGKSYCMKQALNEK</sequence>
<evidence type="ECO:0000259" key="6">
    <source>
        <dbReference type="Pfam" id="PF00892"/>
    </source>
</evidence>
<dbReference type="Pfam" id="PF00892">
    <property type="entry name" value="EamA"/>
    <property type="match status" value="1"/>
</dbReference>
<evidence type="ECO:0000256" key="5">
    <source>
        <dbReference type="SAM" id="Phobius"/>
    </source>
</evidence>
<comment type="subcellular location">
    <subcellularLocation>
        <location evidence="1">Membrane</location>
        <topology evidence="1">Multi-pass membrane protein</topology>
    </subcellularLocation>
</comment>
<name>A0A1I1KIQ7_9GAMM</name>
<keyword evidence="4 5" id="KW-0472">Membrane</keyword>
<proteinExistence type="predicted"/>
<feature type="transmembrane region" description="Helical" evidence="5">
    <location>
        <begin position="95"/>
        <end position="114"/>
    </location>
</feature>
<feature type="transmembrane region" description="Helical" evidence="5">
    <location>
        <begin position="178"/>
        <end position="194"/>
    </location>
</feature>
<evidence type="ECO:0000256" key="4">
    <source>
        <dbReference type="ARBA" id="ARBA00023136"/>
    </source>
</evidence>
<feature type="transmembrane region" description="Helical" evidence="5">
    <location>
        <begin position="206"/>
        <end position="226"/>
    </location>
</feature>
<keyword evidence="2 5" id="KW-0812">Transmembrane</keyword>
<dbReference type="EMBL" id="FOLO01000013">
    <property type="protein sequence ID" value="SFC60687.1"/>
    <property type="molecule type" value="Genomic_DNA"/>
</dbReference>
<feature type="transmembrane region" description="Helical" evidence="5">
    <location>
        <begin position="261"/>
        <end position="280"/>
    </location>
</feature>
<protein>
    <submittedName>
        <fullName evidence="7">EamA-like transporter family protein</fullName>
    </submittedName>
</protein>
<feature type="transmembrane region" description="Helical" evidence="5">
    <location>
        <begin position="70"/>
        <end position="89"/>
    </location>
</feature>
<dbReference type="Proteomes" id="UP000198862">
    <property type="component" value="Unassembled WGS sequence"/>
</dbReference>
<evidence type="ECO:0000313" key="8">
    <source>
        <dbReference type="Proteomes" id="UP000198862"/>
    </source>
</evidence>
<feature type="transmembrane region" description="Helical" evidence="5">
    <location>
        <begin position="121"/>
        <end position="139"/>
    </location>
</feature>
<keyword evidence="8" id="KW-1185">Reference proteome</keyword>
<feature type="domain" description="EamA" evidence="6">
    <location>
        <begin position="148"/>
        <end position="278"/>
    </location>
</feature>
<dbReference type="InterPro" id="IPR000620">
    <property type="entry name" value="EamA_dom"/>
</dbReference>
<evidence type="ECO:0000256" key="3">
    <source>
        <dbReference type="ARBA" id="ARBA00022989"/>
    </source>
</evidence>
<dbReference type="GO" id="GO:0016020">
    <property type="term" value="C:membrane"/>
    <property type="evidence" value="ECO:0007669"/>
    <property type="project" value="UniProtKB-SubCell"/>
</dbReference>
<dbReference type="InterPro" id="IPR037185">
    <property type="entry name" value="EmrE-like"/>
</dbReference>
<feature type="transmembrane region" description="Helical" evidence="5">
    <location>
        <begin position="41"/>
        <end position="58"/>
    </location>
</feature>
<feature type="transmembrane region" description="Helical" evidence="5">
    <location>
        <begin position="145"/>
        <end position="166"/>
    </location>
</feature>
<dbReference type="SUPFAM" id="SSF103481">
    <property type="entry name" value="Multidrug resistance efflux transporter EmrE"/>
    <property type="match status" value="1"/>
</dbReference>
<dbReference type="AlphaFoldDB" id="A0A1I1KIQ7"/>
<feature type="transmembrane region" description="Helical" evidence="5">
    <location>
        <begin position="238"/>
        <end position="255"/>
    </location>
</feature>